<dbReference type="OrthoDB" id="110024at2759"/>
<dbReference type="Pfam" id="PF00226">
    <property type="entry name" value="DnaJ"/>
    <property type="match status" value="1"/>
</dbReference>
<gene>
    <name evidence="3" type="ORF">BDZ90DRAFT_232934</name>
</gene>
<proteinExistence type="predicted"/>
<dbReference type="Pfam" id="PF23302">
    <property type="entry name" value="HTH_DNAJC9"/>
    <property type="match status" value="1"/>
</dbReference>
<protein>
    <submittedName>
        <fullName evidence="3">DnaJ-domain-containing protein</fullName>
    </submittedName>
</protein>
<dbReference type="Gene3D" id="1.10.287.110">
    <property type="entry name" value="DnaJ domain"/>
    <property type="match status" value="1"/>
</dbReference>
<sequence length="463" mass="49801">MERDADPATHFFPDGDVDLYGALGIEKEAEADEIKKSYRKLALRYHPDKIALTATKDATSSSGPSTSAADLQQRFQQINYAYTVLSDEKRRKRYDDTGRTDEGMDDVDWTEWVKDFGKIDADKLDKFKKEYQHSDEERQDLLDAYVQAEGSLEEIFTLVPCSEVLADEQRFVQTINAAIKAGDIDELPGWKKSTGDEGGRKKMRVKAQKEASEAEEYAKELGVWDELFGGGAKKGKKATDEDGAAAAAKKRKATKGKDEEESEVEVEGDVSSDEEEGTDGDEDEEDERPKRKSRKQTSSDSTARKGKAKASSSRSSGKSTNGASSSSTAAKGKGKSTASSSKKPKLSAADKDSDEGDLAGLEALFAKRQAQRSAGFDDMIARMEARAKSEGSGSKKGKGAAAKRKKAKGEDDDDDDVGGPGETEPDEEAFLKARAAVDARKAAGGGAGSSSSASGSKKKRGGK</sequence>
<dbReference type="PRINTS" id="PR00625">
    <property type="entry name" value="JDOMAIN"/>
</dbReference>
<dbReference type="STRING" id="1569628.A0A316UNH9"/>
<dbReference type="InterPro" id="IPR036869">
    <property type="entry name" value="J_dom_sf"/>
</dbReference>
<dbReference type="Proteomes" id="UP000245884">
    <property type="component" value="Unassembled WGS sequence"/>
</dbReference>
<evidence type="ECO:0000259" key="2">
    <source>
        <dbReference type="PROSITE" id="PS50076"/>
    </source>
</evidence>
<dbReference type="GO" id="GO:0005737">
    <property type="term" value="C:cytoplasm"/>
    <property type="evidence" value="ECO:0007669"/>
    <property type="project" value="TreeGrafter"/>
</dbReference>
<evidence type="ECO:0000313" key="3">
    <source>
        <dbReference type="EMBL" id="PWN26836.1"/>
    </source>
</evidence>
<dbReference type="SUPFAM" id="SSF46565">
    <property type="entry name" value="Chaperone J-domain"/>
    <property type="match status" value="1"/>
</dbReference>
<evidence type="ECO:0000313" key="4">
    <source>
        <dbReference type="Proteomes" id="UP000245884"/>
    </source>
</evidence>
<evidence type="ECO:0000256" key="1">
    <source>
        <dbReference type="SAM" id="MobiDB-lite"/>
    </source>
</evidence>
<organism evidence="3 4">
    <name type="scientific">Jaminaea rosea</name>
    <dbReference type="NCBI Taxonomy" id="1569628"/>
    <lineage>
        <taxon>Eukaryota</taxon>
        <taxon>Fungi</taxon>
        <taxon>Dikarya</taxon>
        <taxon>Basidiomycota</taxon>
        <taxon>Ustilaginomycotina</taxon>
        <taxon>Exobasidiomycetes</taxon>
        <taxon>Microstromatales</taxon>
        <taxon>Microstromatales incertae sedis</taxon>
        <taxon>Jaminaea</taxon>
    </lineage>
</organism>
<feature type="region of interest" description="Disordered" evidence="1">
    <location>
        <begin position="229"/>
        <end position="355"/>
    </location>
</feature>
<dbReference type="InterPro" id="IPR056453">
    <property type="entry name" value="HTH_DNAJC9"/>
</dbReference>
<feature type="compositionally biased region" description="Basic residues" evidence="1">
    <location>
        <begin position="395"/>
        <end position="407"/>
    </location>
</feature>
<dbReference type="PANTHER" id="PTHR44144:SF1">
    <property type="entry name" value="DNAJ HOMOLOG SUBFAMILY C MEMBER 9"/>
    <property type="match status" value="1"/>
</dbReference>
<feature type="domain" description="J" evidence="2">
    <location>
        <begin position="18"/>
        <end position="98"/>
    </location>
</feature>
<dbReference type="SMART" id="SM00271">
    <property type="entry name" value="DnaJ"/>
    <property type="match status" value="1"/>
</dbReference>
<dbReference type="GO" id="GO:0005634">
    <property type="term" value="C:nucleus"/>
    <property type="evidence" value="ECO:0007669"/>
    <property type="project" value="TreeGrafter"/>
</dbReference>
<dbReference type="PANTHER" id="PTHR44144">
    <property type="entry name" value="DNAJ HOMOLOG SUBFAMILY C MEMBER 9"/>
    <property type="match status" value="1"/>
</dbReference>
<dbReference type="EMBL" id="KZ819670">
    <property type="protein sequence ID" value="PWN26836.1"/>
    <property type="molecule type" value="Genomic_DNA"/>
</dbReference>
<feature type="compositionally biased region" description="Acidic residues" evidence="1">
    <location>
        <begin position="259"/>
        <end position="286"/>
    </location>
</feature>
<dbReference type="RefSeq" id="XP_025361448.1">
    <property type="nucleotide sequence ID" value="XM_025506447.1"/>
</dbReference>
<dbReference type="InterPro" id="IPR001623">
    <property type="entry name" value="DnaJ_domain"/>
</dbReference>
<dbReference type="CDD" id="cd06257">
    <property type="entry name" value="DnaJ"/>
    <property type="match status" value="1"/>
</dbReference>
<dbReference type="GO" id="GO:0031072">
    <property type="term" value="F:heat shock protein binding"/>
    <property type="evidence" value="ECO:0007669"/>
    <property type="project" value="TreeGrafter"/>
</dbReference>
<keyword evidence="4" id="KW-1185">Reference proteome</keyword>
<accession>A0A316UNH9</accession>
<dbReference type="PROSITE" id="PS50076">
    <property type="entry name" value="DNAJ_2"/>
    <property type="match status" value="1"/>
</dbReference>
<feature type="compositionally biased region" description="Low complexity" evidence="1">
    <location>
        <begin position="309"/>
        <end position="341"/>
    </location>
</feature>
<dbReference type="GeneID" id="37028270"/>
<reference evidence="3 4" key="1">
    <citation type="journal article" date="2018" name="Mol. Biol. Evol.">
        <title>Broad Genomic Sampling Reveals a Smut Pathogenic Ancestry of the Fungal Clade Ustilaginomycotina.</title>
        <authorList>
            <person name="Kijpornyongpan T."/>
            <person name="Mondo S.J."/>
            <person name="Barry K."/>
            <person name="Sandor L."/>
            <person name="Lee J."/>
            <person name="Lipzen A."/>
            <person name="Pangilinan J."/>
            <person name="LaButti K."/>
            <person name="Hainaut M."/>
            <person name="Henrissat B."/>
            <person name="Grigoriev I.V."/>
            <person name="Spatafora J.W."/>
            <person name="Aime M.C."/>
        </authorList>
    </citation>
    <scope>NUCLEOTIDE SEQUENCE [LARGE SCALE GENOMIC DNA]</scope>
    <source>
        <strain evidence="3 4">MCA 5214</strain>
    </source>
</reference>
<dbReference type="InterPro" id="IPR052594">
    <property type="entry name" value="J_domain-containing_protein"/>
</dbReference>
<name>A0A316UNH9_9BASI</name>
<dbReference type="AlphaFoldDB" id="A0A316UNH9"/>
<feature type="compositionally biased region" description="Acidic residues" evidence="1">
    <location>
        <begin position="410"/>
        <end position="428"/>
    </location>
</feature>
<feature type="compositionally biased region" description="Basic and acidic residues" evidence="1">
    <location>
        <begin position="429"/>
        <end position="441"/>
    </location>
</feature>
<feature type="region of interest" description="Disordered" evidence="1">
    <location>
        <begin position="385"/>
        <end position="463"/>
    </location>
</feature>